<dbReference type="InterPro" id="IPR051604">
    <property type="entry name" value="Ergot_Alk_Oxidoreductase"/>
</dbReference>
<dbReference type="CDD" id="cd05269">
    <property type="entry name" value="TMR_SDR_a"/>
    <property type="match status" value="1"/>
</dbReference>
<keyword evidence="3" id="KW-1185">Reference proteome</keyword>
<dbReference type="Gene3D" id="3.40.50.720">
    <property type="entry name" value="NAD(P)-binding Rossmann-like Domain"/>
    <property type="match status" value="1"/>
</dbReference>
<dbReference type="RefSeq" id="WP_091326074.1">
    <property type="nucleotide sequence ID" value="NZ_FOSW01000009.1"/>
</dbReference>
<protein>
    <submittedName>
        <fullName evidence="2">Uncharacterized conserved protein YbjT, contains NAD(P)-binding and DUF2867 domains</fullName>
    </submittedName>
</protein>
<evidence type="ECO:0000313" key="2">
    <source>
        <dbReference type="EMBL" id="SFL30737.1"/>
    </source>
</evidence>
<dbReference type="InterPro" id="IPR036291">
    <property type="entry name" value="NAD(P)-bd_dom_sf"/>
</dbReference>
<accession>A0A1I4GMX4</accession>
<dbReference type="AlphaFoldDB" id="A0A1I4GMX4"/>
<dbReference type="InterPro" id="IPR008030">
    <property type="entry name" value="NmrA-like"/>
</dbReference>
<name>A0A1I4GMX4_9ACTN</name>
<gene>
    <name evidence="2" type="ORF">SAMN04488085_10967</name>
</gene>
<dbReference type="Proteomes" id="UP000199152">
    <property type="component" value="Unassembled WGS sequence"/>
</dbReference>
<dbReference type="PANTHER" id="PTHR43162:SF1">
    <property type="entry name" value="PRESTALK A DIFFERENTIATION PROTEIN A"/>
    <property type="match status" value="1"/>
</dbReference>
<dbReference type="Pfam" id="PF05368">
    <property type="entry name" value="NmrA"/>
    <property type="match status" value="1"/>
</dbReference>
<organism evidence="2 3">
    <name type="scientific">Geodermatophilus ruber</name>
    <dbReference type="NCBI Taxonomy" id="504800"/>
    <lineage>
        <taxon>Bacteria</taxon>
        <taxon>Bacillati</taxon>
        <taxon>Actinomycetota</taxon>
        <taxon>Actinomycetes</taxon>
        <taxon>Geodermatophilales</taxon>
        <taxon>Geodermatophilaceae</taxon>
        <taxon>Geodermatophilus</taxon>
    </lineage>
</organism>
<dbReference type="OrthoDB" id="116343at2"/>
<dbReference type="PANTHER" id="PTHR43162">
    <property type="match status" value="1"/>
</dbReference>
<sequence length="294" mass="31830">MSTGRILVIGGTGATGAEAVRHLLARGAQVRVVTRDPSAAADNPALQGAELVAGDSSQPETLKEAFEDVEKVYLVPPTHPGWDETQSAIIDMAAAAGVRHLVKLSVFEADPDEPSLILRFHHRGEQEIERHGMAFTHIRANSFFQNVLLLDAPAVQAQSCFYSCVGDAKFAKIDARDIGEVVAKVLTEPGHENRTYELTGPAALSYDDIAAELSRACGREIRYVDMPPEDYAALLTSVGVPQWLAEEFATLYGRGKQRAGASARTTSTVEDLLGRPPRSFADWAREHADLLRAV</sequence>
<feature type="domain" description="NmrA-like" evidence="1">
    <location>
        <begin position="3"/>
        <end position="251"/>
    </location>
</feature>
<dbReference type="EMBL" id="FOSW01000009">
    <property type="protein sequence ID" value="SFL30737.1"/>
    <property type="molecule type" value="Genomic_DNA"/>
</dbReference>
<dbReference type="STRING" id="504800.SAMN04488085_10967"/>
<reference evidence="2 3" key="1">
    <citation type="submission" date="2016-10" db="EMBL/GenBank/DDBJ databases">
        <authorList>
            <person name="de Groot N.N."/>
        </authorList>
    </citation>
    <scope>NUCLEOTIDE SEQUENCE [LARGE SCALE GENOMIC DNA]</scope>
    <source>
        <strain evidence="2 3">DSM 45317</strain>
    </source>
</reference>
<evidence type="ECO:0000313" key="3">
    <source>
        <dbReference type="Proteomes" id="UP000199152"/>
    </source>
</evidence>
<evidence type="ECO:0000259" key="1">
    <source>
        <dbReference type="Pfam" id="PF05368"/>
    </source>
</evidence>
<dbReference type="Gene3D" id="3.90.25.10">
    <property type="entry name" value="UDP-galactose 4-epimerase, domain 1"/>
    <property type="match status" value="1"/>
</dbReference>
<dbReference type="InParanoid" id="A0A1I4GMX4"/>
<proteinExistence type="predicted"/>
<dbReference type="SUPFAM" id="SSF51735">
    <property type="entry name" value="NAD(P)-binding Rossmann-fold domains"/>
    <property type="match status" value="1"/>
</dbReference>